<name>A0A7G9W919_ALKCA</name>
<keyword evidence="2" id="KW-0238">DNA-binding</keyword>
<keyword evidence="1" id="KW-0805">Transcription regulation</keyword>
<reference evidence="4 5" key="1">
    <citation type="submission" date="2020-07" db="EMBL/GenBank/DDBJ databases">
        <title>Alkalicella. sp. LB2 genome.</title>
        <authorList>
            <person name="Postec A."/>
            <person name="Quemeneur M."/>
        </authorList>
    </citation>
    <scope>NUCLEOTIDE SEQUENCE [LARGE SCALE GENOMIC DNA]</scope>
    <source>
        <strain evidence="4 5">LB2</strain>
    </source>
</reference>
<dbReference type="Gene3D" id="1.10.10.60">
    <property type="entry name" value="Homeodomain-like"/>
    <property type="match status" value="1"/>
</dbReference>
<dbReference type="Pfam" id="PF12116">
    <property type="entry name" value="SpoIIID"/>
    <property type="match status" value="1"/>
</dbReference>
<keyword evidence="3" id="KW-0804">Transcription</keyword>
<dbReference type="AlphaFoldDB" id="A0A7G9W919"/>
<keyword evidence="5" id="KW-1185">Reference proteome</keyword>
<protein>
    <submittedName>
        <fullName evidence="4">Sporulation transcriptional regulator SpoIIID</fullName>
    </submittedName>
</protein>
<evidence type="ECO:0000256" key="1">
    <source>
        <dbReference type="ARBA" id="ARBA00023015"/>
    </source>
</evidence>
<sequence length="93" mass="10996">MHDYIIQRVIEISEHMINTGETVREISKRFGVSKSTVHKDLVERLPMINTDLYEQVRDVLEKNKNERHLRGGESTRLKYMIDEKDGKLVEIIE</sequence>
<dbReference type="RefSeq" id="WP_213165546.1">
    <property type="nucleotide sequence ID" value="NZ_CP058559.1"/>
</dbReference>
<gene>
    <name evidence="4" type="primary">spoIIID</name>
    <name evidence="4" type="ORF">HYG86_10610</name>
</gene>
<evidence type="ECO:0000256" key="2">
    <source>
        <dbReference type="ARBA" id="ARBA00023125"/>
    </source>
</evidence>
<organism evidence="4 5">
    <name type="scientific">Alkalicella caledoniensis</name>
    <dbReference type="NCBI Taxonomy" id="2731377"/>
    <lineage>
        <taxon>Bacteria</taxon>
        <taxon>Bacillati</taxon>
        <taxon>Bacillota</taxon>
        <taxon>Clostridia</taxon>
        <taxon>Eubacteriales</taxon>
        <taxon>Proteinivoracaceae</taxon>
        <taxon>Alkalicella</taxon>
    </lineage>
</organism>
<dbReference type="InterPro" id="IPR018356">
    <property type="entry name" value="Tscrpt_reg_HTH_DeoR_CS"/>
</dbReference>
<dbReference type="EMBL" id="CP058559">
    <property type="protein sequence ID" value="QNO15181.1"/>
    <property type="molecule type" value="Genomic_DNA"/>
</dbReference>
<dbReference type="GO" id="GO:0003677">
    <property type="term" value="F:DNA binding"/>
    <property type="evidence" value="ECO:0007669"/>
    <property type="project" value="UniProtKB-KW"/>
</dbReference>
<evidence type="ECO:0000313" key="4">
    <source>
        <dbReference type="EMBL" id="QNO15181.1"/>
    </source>
</evidence>
<proteinExistence type="predicted"/>
<dbReference type="KEGG" id="acae:HYG86_10610"/>
<dbReference type="InterPro" id="IPR014208">
    <property type="entry name" value="Spore_III_D"/>
</dbReference>
<dbReference type="Proteomes" id="UP000516160">
    <property type="component" value="Chromosome"/>
</dbReference>
<dbReference type="PROSITE" id="PS00894">
    <property type="entry name" value="HTH_DEOR_1"/>
    <property type="match status" value="1"/>
</dbReference>
<evidence type="ECO:0000313" key="5">
    <source>
        <dbReference type="Proteomes" id="UP000516160"/>
    </source>
</evidence>
<accession>A0A7G9W919</accession>
<dbReference type="NCBIfam" id="TIGR02844">
    <property type="entry name" value="spore_III_D"/>
    <property type="match status" value="1"/>
</dbReference>
<dbReference type="GO" id="GO:0003700">
    <property type="term" value="F:DNA-binding transcription factor activity"/>
    <property type="evidence" value="ECO:0007669"/>
    <property type="project" value="InterPro"/>
</dbReference>
<evidence type="ECO:0000256" key="3">
    <source>
        <dbReference type="ARBA" id="ARBA00023163"/>
    </source>
</evidence>